<proteinExistence type="predicted"/>
<reference evidence="2" key="1">
    <citation type="submission" date="2019-04" db="EMBL/GenBank/DDBJ databases">
        <title>Sequencing of skin fungus with MAO and IRED activity.</title>
        <authorList>
            <person name="Marsaioli A.J."/>
            <person name="Bonatto J.M.C."/>
            <person name="Reis Junior O."/>
        </authorList>
    </citation>
    <scope>NUCLEOTIDE SEQUENCE</scope>
    <source>
        <strain evidence="2">30M1</strain>
    </source>
</reference>
<comment type="caution">
    <text evidence="2">The sequence shown here is derived from an EMBL/GenBank/DDBJ whole genome shotgun (WGS) entry which is preliminary data.</text>
</comment>
<keyword evidence="3" id="KW-1185">Reference proteome</keyword>
<keyword evidence="1" id="KW-0732">Signal</keyword>
<dbReference type="OrthoDB" id="10056939at2759"/>
<dbReference type="EMBL" id="SWKU01000033">
    <property type="protein sequence ID" value="KAF2995331.1"/>
    <property type="molecule type" value="Genomic_DNA"/>
</dbReference>
<protein>
    <submittedName>
        <fullName evidence="2">Uncharacterized protein</fullName>
    </submittedName>
</protein>
<dbReference type="PANTHER" id="PTHR37535:SF3">
    <property type="entry name" value="FLUG DOMAIN-CONTAINING PROTEIN"/>
    <property type="match status" value="1"/>
</dbReference>
<evidence type="ECO:0000313" key="3">
    <source>
        <dbReference type="Proteomes" id="UP000801428"/>
    </source>
</evidence>
<dbReference type="Proteomes" id="UP000801428">
    <property type="component" value="Unassembled WGS sequence"/>
</dbReference>
<gene>
    <name evidence="2" type="ORF">E8E13_001400</name>
</gene>
<dbReference type="PANTHER" id="PTHR37535">
    <property type="entry name" value="FLUG DOMAIN PROTEIN"/>
    <property type="match status" value="1"/>
</dbReference>
<sequence length="722" mass="80739">MMVQFSFWLQVTCIWGLRTGEFLESSTHRGSNEGVHYGDVTFSLVRKRNELTYEVKIGLRNRKFNRDDASKIKTITLKEETNPMERFRCPVRKFLALALADNIFVDDVSPESLDNRWIPPTAGSRVFAIKPEKRDIPIIRKMMPNGETHPREIWSAMSVNTVLGQVCLDAGYTEPVTTYSFRRGVANNMEATASSKSTKEALGHKGDRVWHNYAAPIISVDGQNIAYSKPEDASHARFTQSIAVTRDFGAPKPSGTQIGITSVIFEDVMVKAKSDKRPLTDRAVNRKALRIQHRMERNEYTTRISSRTLPFEGGSNSNIHHGTLDSASSFRRPEPSAVFKRMLKYNPLQAQVIETLWTADTASLGACVKPLMALANLIHLEKMTPWPLHACETPITTSVSAFELLKLEVNFFRQGYLDLNGIPPDGRSLQLEACRVIFASEALSDTVPSASQQDNRESWLRDIITLDPSVIKEALSGALRTPSEGISTLRICGRNHLFEQCPFEGQLRAFAQAQTDTSFSLPDWTLQHEACEIIRRTEDTLNATLKGFTEWLIDAIKTSTGWLSAFKLRTGLHSHYQANPAAAIPAQPIDDLGLPAPELSSLIRLLEVPSSTPAHCPSPIAPTPDLPDTHSRSHMSIETNLFRLFANDLRRWLLATVSPSNPGCHVPSDAEIQHHARWIMYASDDPWNQTPAHHPEWLWRFKKDAGIIGAEGSTKTMGSLKL</sequence>
<feature type="signal peptide" evidence="1">
    <location>
        <begin position="1"/>
        <end position="16"/>
    </location>
</feature>
<dbReference type="Pfam" id="PF11917">
    <property type="entry name" value="DUF3435"/>
    <property type="match status" value="1"/>
</dbReference>
<name>A0A9P4T6D2_CURKU</name>
<evidence type="ECO:0000256" key="1">
    <source>
        <dbReference type="SAM" id="SignalP"/>
    </source>
</evidence>
<feature type="chain" id="PRO_5040319388" evidence="1">
    <location>
        <begin position="17"/>
        <end position="722"/>
    </location>
</feature>
<accession>A0A9P4T6D2</accession>
<dbReference type="InterPro" id="IPR021842">
    <property type="entry name" value="DUF3435"/>
</dbReference>
<dbReference type="AlphaFoldDB" id="A0A9P4T6D2"/>
<organism evidence="2 3">
    <name type="scientific">Curvularia kusanoi</name>
    <name type="common">Cochliobolus kusanoi</name>
    <dbReference type="NCBI Taxonomy" id="90978"/>
    <lineage>
        <taxon>Eukaryota</taxon>
        <taxon>Fungi</taxon>
        <taxon>Dikarya</taxon>
        <taxon>Ascomycota</taxon>
        <taxon>Pezizomycotina</taxon>
        <taxon>Dothideomycetes</taxon>
        <taxon>Pleosporomycetidae</taxon>
        <taxon>Pleosporales</taxon>
        <taxon>Pleosporineae</taxon>
        <taxon>Pleosporaceae</taxon>
        <taxon>Curvularia</taxon>
    </lineage>
</organism>
<evidence type="ECO:0000313" key="2">
    <source>
        <dbReference type="EMBL" id="KAF2995331.1"/>
    </source>
</evidence>